<accession>A0ABT1H0I5</accession>
<comment type="subcellular location">
    <subcellularLocation>
        <location evidence="1">Cell membrane</location>
        <topology evidence="1">Multi-pass membrane protein</topology>
    </subcellularLocation>
</comment>
<keyword evidence="3" id="KW-0328">Glycosyltransferase</keyword>
<keyword evidence="5 9" id="KW-0812">Transmembrane</keyword>
<evidence type="ECO:0000259" key="11">
    <source>
        <dbReference type="Pfam" id="PF24878"/>
    </source>
</evidence>
<feature type="domain" description="Glycosyltransferase RgtA/B/C/D-like" evidence="10">
    <location>
        <begin position="80"/>
        <end position="235"/>
    </location>
</feature>
<feature type="transmembrane region" description="Helical" evidence="9">
    <location>
        <begin position="315"/>
        <end position="332"/>
    </location>
</feature>
<evidence type="ECO:0000259" key="10">
    <source>
        <dbReference type="Pfam" id="PF13231"/>
    </source>
</evidence>
<dbReference type="Pfam" id="PF24878">
    <property type="entry name" value="YkcB_C"/>
    <property type="match status" value="1"/>
</dbReference>
<dbReference type="InterPro" id="IPR038731">
    <property type="entry name" value="RgtA/B/C-like"/>
</dbReference>
<evidence type="ECO:0000256" key="8">
    <source>
        <dbReference type="SAM" id="MobiDB-lite"/>
    </source>
</evidence>
<evidence type="ECO:0000313" key="13">
    <source>
        <dbReference type="Proteomes" id="UP001205740"/>
    </source>
</evidence>
<dbReference type="InterPro" id="IPR050297">
    <property type="entry name" value="LipidA_mod_glycosyltrf_83"/>
</dbReference>
<feature type="transmembrane region" description="Helical" evidence="9">
    <location>
        <begin position="398"/>
        <end position="418"/>
    </location>
</feature>
<evidence type="ECO:0000256" key="6">
    <source>
        <dbReference type="ARBA" id="ARBA00022989"/>
    </source>
</evidence>
<evidence type="ECO:0000256" key="1">
    <source>
        <dbReference type="ARBA" id="ARBA00004651"/>
    </source>
</evidence>
<feature type="transmembrane region" description="Helical" evidence="9">
    <location>
        <begin position="452"/>
        <end position="473"/>
    </location>
</feature>
<dbReference type="InterPro" id="IPR056785">
    <property type="entry name" value="YkcA/B-like_C"/>
</dbReference>
<feature type="transmembrane region" description="Helical" evidence="9">
    <location>
        <begin position="370"/>
        <end position="391"/>
    </location>
</feature>
<evidence type="ECO:0000256" key="5">
    <source>
        <dbReference type="ARBA" id="ARBA00022692"/>
    </source>
</evidence>
<keyword evidence="2" id="KW-1003">Cell membrane</keyword>
<feature type="region of interest" description="Disordered" evidence="8">
    <location>
        <begin position="1"/>
        <end position="20"/>
    </location>
</feature>
<feature type="compositionally biased region" description="Basic and acidic residues" evidence="8">
    <location>
        <begin position="7"/>
        <end position="20"/>
    </location>
</feature>
<evidence type="ECO:0000256" key="3">
    <source>
        <dbReference type="ARBA" id="ARBA00022676"/>
    </source>
</evidence>
<keyword evidence="6 9" id="KW-1133">Transmembrane helix</keyword>
<evidence type="ECO:0000256" key="9">
    <source>
        <dbReference type="SAM" id="Phobius"/>
    </source>
</evidence>
<feature type="transmembrane region" description="Helical" evidence="9">
    <location>
        <begin position="21"/>
        <end position="40"/>
    </location>
</feature>
<dbReference type="PANTHER" id="PTHR33908">
    <property type="entry name" value="MANNOSYLTRANSFERASE YKCB-RELATED"/>
    <property type="match status" value="1"/>
</dbReference>
<feature type="transmembrane region" description="Helical" evidence="9">
    <location>
        <begin position="198"/>
        <end position="215"/>
    </location>
</feature>
<sequence>MTAVLDRPTRRTDPAPEDPSRAHALGLALLLVGTGVLYLWDLSINRYANDFYTAAIQAGSQSWKAWFFGSSDAANSITVDKPPLSLWIPGLAVRLFGLNSWAVLVPQALMGVATVAIVYAIGRRLAGPSAGLLAGLVMAVTPVMVVVSRFDNPDALLVLLLTAAAWATVRILDDGRLRWAVLAGGLLGLAFLTKQLQALVVVPAMAIAFLVFAAAPVRRRILTLVAALGALVVGAGWWVLAVEVWPASSRPYIGGTQHNSIIELTVGYNGLGRVTGDESSGIGGAPGGGAGHFSAMFGGHTGPLRMFSPAVGGQVAWLIPAALILGVLAIVLRGRASRTGPERASLVFAGLWLVTTAALLSSMAGIFHPYYTLAFAPPIAILVGVGSIRGWQARRRPWVRATLIATVVVTAVVAVVFLRRTPQFAGWLSWAIVIAAALAVLAVLVDVLRPTRLVAVAGLSTVLVVALAGPVAYSLDTVATPRVGGLVSAGPRVGSGFGFDPTEGRTGTARSQAFPIPGGQAALQAARRAFTGEAPPRAVVDLLGQDAGRHRWVAASVSSLSAAGYQLATGRPVMPVGGFAGSDPSPTLAQFQADVAAGRIHWFIGGFAGFGGRAADRPSTQITQWVTTHFTPRTVDGVTLYDLTGRR</sequence>
<feature type="transmembrane region" description="Helical" evidence="9">
    <location>
        <begin position="101"/>
        <end position="122"/>
    </location>
</feature>
<feature type="transmembrane region" description="Helical" evidence="9">
    <location>
        <begin position="424"/>
        <end position="445"/>
    </location>
</feature>
<evidence type="ECO:0000256" key="2">
    <source>
        <dbReference type="ARBA" id="ARBA00022475"/>
    </source>
</evidence>
<keyword evidence="7 9" id="KW-0472">Membrane</keyword>
<protein>
    <submittedName>
        <fullName evidence="12">4-amino-4-deoxy-L-arabinose transferase</fullName>
    </submittedName>
</protein>
<dbReference type="EMBL" id="JAMTCG010000003">
    <property type="protein sequence ID" value="MCP2160757.1"/>
    <property type="molecule type" value="Genomic_DNA"/>
</dbReference>
<comment type="caution">
    <text evidence="12">The sequence shown here is derived from an EMBL/GenBank/DDBJ whole genome shotgun (WGS) entry which is preliminary data.</text>
</comment>
<organism evidence="12 13">
    <name type="scientific">Williamsia serinedens</name>
    <dbReference type="NCBI Taxonomy" id="391736"/>
    <lineage>
        <taxon>Bacteria</taxon>
        <taxon>Bacillati</taxon>
        <taxon>Actinomycetota</taxon>
        <taxon>Actinomycetes</taxon>
        <taxon>Mycobacteriales</taxon>
        <taxon>Nocardiaceae</taxon>
        <taxon>Williamsia</taxon>
    </lineage>
</organism>
<keyword evidence="13" id="KW-1185">Reference proteome</keyword>
<reference evidence="12 13" key="1">
    <citation type="submission" date="2022-06" db="EMBL/GenBank/DDBJ databases">
        <title>Genomic Encyclopedia of Archaeal and Bacterial Type Strains, Phase II (KMG-II): from individual species to whole genera.</title>
        <authorList>
            <person name="Goeker M."/>
        </authorList>
    </citation>
    <scope>NUCLEOTIDE SEQUENCE [LARGE SCALE GENOMIC DNA]</scope>
    <source>
        <strain evidence="12 13">DSM 45037</strain>
    </source>
</reference>
<dbReference type="Proteomes" id="UP001205740">
    <property type="component" value="Unassembled WGS sequence"/>
</dbReference>
<proteinExistence type="predicted"/>
<evidence type="ECO:0000256" key="7">
    <source>
        <dbReference type="ARBA" id="ARBA00023136"/>
    </source>
</evidence>
<evidence type="ECO:0000256" key="4">
    <source>
        <dbReference type="ARBA" id="ARBA00022679"/>
    </source>
</evidence>
<dbReference type="Pfam" id="PF13231">
    <property type="entry name" value="PMT_2"/>
    <property type="match status" value="1"/>
</dbReference>
<feature type="transmembrane region" description="Helical" evidence="9">
    <location>
        <begin position="344"/>
        <end position="364"/>
    </location>
</feature>
<feature type="transmembrane region" description="Helical" evidence="9">
    <location>
        <begin position="222"/>
        <end position="240"/>
    </location>
</feature>
<feature type="domain" description="Putative mannosyltransferase YkcA/B-like C-terminal" evidence="11">
    <location>
        <begin position="540"/>
        <end position="629"/>
    </location>
</feature>
<feature type="transmembrane region" description="Helical" evidence="9">
    <location>
        <begin position="155"/>
        <end position="172"/>
    </location>
</feature>
<evidence type="ECO:0000313" key="12">
    <source>
        <dbReference type="EMBL" id="MCP2160757.1"/>
    </source>
</evidence>
<feature type="transmembrane region" description="Helical" evidence="9">
    <location>
        <begin position="129"/>
        <end position="149"/>
    </location>
</feature>
<dbReference type="RefSeq" id="WP_253654322.1">
    <property type="nucleotide sequence ID" value="NZ_BAAAOE010000003.1"/>
</dbReference>
<gene>
    <name evidence="12" type="ORF">LX12_001944</name>
</gene>
<name>A0ABT1H0I5_9NOCA</name>
<keyword evidence="4 12" id="KW-0808">Transferase</keyword>
<dbReference type="PANTHER" id="PTHR33908:SF3">
    <property type="entry name" value="UNDECAPRENYL PHOSPHATE-ALPHA-4-AMINO-4-DEOXY-L-ARABINOSE ARABINOSYL TRANSFERASE"/>
    <property type="match status" value="1"/>
</dbReference>
<dbReference type="GO" id="GO:0016740">
    <property type="term" value="F:transferase activity"/>
    <property type="evidence" value="ECO:0007669"/>
    <property type="project" value="UniProtKB-KW"/>
</dbReference>